<dbReference type="PANTHER" id="PTHR47785:SF7">
    <property type="entry name" value="ZN(II)2CYS6 TRANSCRIPTION FACTOR (EUROFUNG)"/>
    <property type="match status" value="1"/>
</dbReference>
<feature type="compositionally biased region" description="Basic and acidic residues" evidence="5">
    <location>
        <begin position="201"/>
        <end position="221"/>
    </location>
</feature>
<gene>
    <name evidence="7" type="ORF">Egran_00896</name>
</gene>
<feature type="compositionally biased region" description="Low complexity" evidence="5">
    <location>
        <begin position="94"/>
        <end position="120"/>
    </location>
</feature>
<dbReference type="SMART" id="SM00066">
    <property type="entry name" value="GAL4"/>
    <property type="match status" value="1"/>
</dbReference>
<protein>
    <recommendedName>
        <fullName evidence="6">Zn(2)-C6 fungal-type domain-containing protein</fullName>
    </recommendedName>
</protein>
<sequence>MCQSRLMSDSLQHLLHAVEPEFTSLDAAPAPPPPGAINVSTAPVGLSAGPGSVSLPMNVPISMPVPVAVPTMAMSLPGPRGNDLTAAMSTTTSATATTNNNNTTSAASTVSPTAVTSSATTRKRPAPRGTAAYPRKRANKACQVCRARRTKCDNKKPSCSFCEKVGAKCITTPTDLSSFDPASLAILERLGQLEELIRAKSGDESPERLRLDDELSLDEKPTLPPRQYSPEFSTVTIETVLSWPVFQHKFALRLDLKSLLKAIDVAPPAPSLHSPAGENWPLVNVIELGMCNRWLDSFLQRVHIANPILDVPAVRNYVRHACLNGLGRDAQSCLVLLLCALGAIAEVFHGRHESKSIIARHSQSFAMAMSYFRTAQQIFGLLLHADGVLEAQCFFYSGVYLMTLQRPMEAWRHFVQAAAISQGFDFPKKPMEPEAMANPEARSARASQESMYWTCLKSELEVRMELSLPGFGLQDLSYPTFFPSPPSESLEHESARAWYYYLAEIALRRLANRILYNLFRNQENGRFPHITEMAESTAGFESQATDWMTSLPAMFSLETPEESDDVLKFVLRGHLLDCYEWMYFPFMAEIINYGRRGPVVDEYARKGLQMSVDRIRKNQPGFKHRHHGAWLMLRTCTRSALILLAACHSESAQDLIPKDWREAVLHAMDMLRFWEEEVHDARDRLQILTQLMTELGFRT</sequence>
<feature type="domain" description="Zn(2)-C6 fungal-type" evidence="6">
    <location>
        <begin position="141"/>
        <end position="171"/>
    </location>
</feature>
<dbReference type="PROSITE" id="PS50048">
    <property type="entry name" value="ZN2_CY6_FUNGAL_2"/>
    <property type="match status" value="1"/>
</dbReference>
<organism evidence="7 8">
    <name type="scientific">Elaphomyces granulatus</name>
    <dbReference type="NCBI Taxonomy" id="519963"/>
    <lineage>
        <taxon>Eukaryota</taxon>
        <taxon>Fungi</taxon>
        <taxon>Dikarya</taxon>
        <taxon>Ascomycota</taxon>
        <taxon>Pezizomycotina</taxon>
        <taxon>Eurotiomycetes</taxon>
        <taxon>Eurotiomycetidae</taxon>
        <taxon>Eurotiales</taxon>
        <taxon>Elaphomycetaceae</taxon>
        <taxon>Elaphomyces</taxon>
    </lineage>
</organism>
<evidence type="ECO:0000259" key="6">
    <source>
        <dbReference type="PROSITE" id="PS50048"/>
    </source>
</evidence>
<dbReference type="GO" id="GO:0008270">
    <property type="term" value="F:zinc ion binding"/>
    <property type="evidence" value="ECO:0007669"/>
    <property type="project" value="InterPro"/>
</dbReference>
<proteinExistence type="predicted"/>
<evidence type="ECO:0000256" key="2">
    <source>
        <dbReference type="ARBA" id="ARBA00023125"/>
    </source>
</evidence>
<evidence type="ECO:0000256" key="5">
    <source>
        <dbReference type="SAM" id="MobiDB-lite"/>
    </source>
</evidence>
<dbReference type="CDD" id="cd00067">
    <property type="entry name" value="GAL4"/>
    <property type="match status" value="1"/>
</dbReference>
<name>A0A232M4S7_9EURO</name>
<keyword evidence="1" id="KW-0805">Transcription regulation</keyword>
<dbReference type="GO" id="GO:0000981">
    <property type="term" value="F:DNA-binding transcription factor activity, RNA polymerase II-specific"/>
    <property type="evidence" value="ECO:0007669"/>
    <property type="project" value="InterPro"/>
</dbReference>
<comment type="caution">
    <text evidence="7">The sequence shown here is derived from an EMBL/GenBank/DDBJ whole genome shotgun (WGS) entry which is preliminary data.</text>
</comment>
<evidence type="ECO:0000313" key="8">
    <source>
        <dbReference type="Proteomes" id="UP000243515"/>
    </source>
</evidence>
<dbReference type="InterPro" id="IPR053181">
    <property type="entry name" value="EcdB-like_regulator"/>
</dbReference>
<reference evidence="7 8" key="1">
    <citation type="journal article" date="2015" name="Environ. Microbiol.">
        <title>Metagenome sequence of Elaphomyces granulatus from sporocarp tissue reveals Ascomycota ectomycorrhizal fingerprints of genome expansion and a Proteobacteria-rich microbiome.</title>
        <authorList>
            <person name="Quandt C.A."/>
            <person name="Kohler A."/>
            <person name="Hesse C.N."/>
            <person name="Sharpton T.J."/>
            <person name="Martin F."/>
            <person name="Spatafora J.W."/>
        </authorList>
    </citation>
    <scope>NUCLEOTIDE SEQUENCE [LARGE SCALE GENOMIC DNA]</scope>
    <source>
        <strain evidence="7 8">OSC145934</strain>
    </source>
</reference>
<dbReference type="InterPro" id="IPR036864">
    <property type="entry name" value="Zn2-C6_fun-type_DNA-bd_sf"/>
</dbReference>
<evidence type="ECO:0000256" key="4">
    <source>
        <dbReference type="ARBA" id="ARBA00023242"/>
    </source>
</evidence>
<keyword evidence="4" id="KW-0539">Nucleus</keyword>
<evidence type="ECO:0000256" key="3">
    <source>
        <dbReference type="ARBA" id="ARBA00023163"/>
    </source>
</evidence>
<dbReference type="AlphaFoldDB" id="A0A232M4S7"/>
<dbReference type="OrthoDB" id="4356994at2759"/>
<keyword evidence="3" id="KW-0804">Transcription</keyword>
<dbReference type="Gene3D" id="4.10.240.10">
    <property type="entry name" value="Zn(2)-C6 fungal-type DNA-binding domain"/>
    <property type="match status" value="1"/>
</dbReference>
<dbReference type="CDD" id="cd12148">
    <property type="entry name" value="fungal_TF_MHR"/>
    <property type="match status" value="1"/>
</dbReference>
<evidence type="ECO:0000313" key="7">
    <source>
        <dbReference type="EMBL" id="OXV11342.1"/>
    </source>
</evidence>
<dbReference type="InterPro" id="IPR001138">
    <property type="entry name" value="Zn2Cys6_DnaBD"/>
</dbReference>
<dbReference type="GO" id="GO:0003677">
    <property type="term" value="F:DNA binding"/>
    <property type="evidence" value="ECO:0007669"/>
    <property type="project" value="UniProtKB-KW"/>
</dbReference>
<dbReference type="PROSITE" id="PS00463">
    <property type="entry name" value="ZN2_CY6_FUNGAL_1"/>
    <property type="match status" value="1"/>
</dbReference>
<dbReference type="PANTHER" id="PTHR47785">
    <property type="entry name" value="ZN(II)2CYS6 TRANSCRIPTION FACTOR (EUROFUNG)-RELATED-RELATED"/>
    <property type="match status" value="1"/>
</dbReference>
<feature type="region of interest" description="Disordered" evidence="5">
    <location>
        <begin position="94"/>
        <end position="134"/>
    </location>
</feature>
<dbReference type="Pfam" id="PF00172">
    <property type="entry name" value="Zn_clus"/>
    <property type="match status" value="1"/>
</dbReference>
<dbReference type="SUPFAM" id="SSF57701">
    <property type="entry name" value="Zn2/Cys6 DNA-binding domain"/>
    <property type="match status" value="1"/>
</dbReference>
<keyword evidence="2" id="KW-0238">DNA-binding</keyword>
<dbReference type="Proteomes" id="UP000243515">
    <property type="component" value="Unassembled WGS sequence"/>
</dbReference>
<feature type="region of interest" description="Disordered" evidence="5">
    <location>
        <begin position="201"/>
        <end position="223"/>
    </location>
</feature>
<evidence type="ECO:0000256" key="1">
    <source>
        <dbReference type="ARBA" id="ARBA00023015"/>
    </source>
</evidence>
<keyword evidence="8" id="KW-1185">Reference proteome</keyword>
<dbReference type="EMBL" id="NPHW01002501">
    <property type="protein sequence ID" value="OXV11342.1"/>
    <property type="molecule type" value="Genomic_DNA"/>
</dbReference>
<accession>A0A232M4S7</accession>